<protein>
    <recommendedName>
        <fullName evidence="1">Helicase C-terminal domain-containing protein</fullName>
    </recommendedName>
</protein>
<feature type="domain" description="Helicase C-terminal" evidence="1">
    <location>
        <begin position="36"/>
        <end position="203"/>
    </location>
</feature>
<gene>
    <name evidence="2" type="ORF">V5799_030221</name>
</gene>
<evidence type="ECO:0000313" key="3">
    <source>
        <dbReference type="Proteomes" id="UP001321473"/>
    </source>
</evidence>
<dbReference type="PANTHER" id="PTHR47958">
    <property type="entry name" value="ATP-DEPENDENT RNA HELICASE DBP3"/>
    <property type="match status" value="1"/>
</dbReference>
<reference evidence="2 3" key="1">
    <citation type="journal article" date="2023" name="Arcadia Sci">
        <title>De novo assembly of a long-read Amblyomma americanum tick genome.</title>
        <authorList>
            <person name="Chou S."/>
            <person name="Poskanzer K.E."/>
            <person name="Rollins M."/>
            <person name="Thuy-Boun P.S."/>
        </authorList>
    </citation>
    <scope>NUCLEOTIDE SEQUENCE [LARGE SCALE GENOMIC DNA]</scope>
    <source>
        <strain evidence="2">F_SG_1</strain>
        <tissue evidence="2">Salivary glands</tissue>
    </source>
</reference>
<keyword evidence="3" id="KW-1185">Reference proteome</keyword>
<name>A0AAQ4EPE3_AMBAM</name>
<dbReference type="Pfam" id="PF00271">
    <property type="entry name" value="Helicase_C"/>
    <property type="match status" value="1"/>
</dbReference>
<dbReference type="CDD" id="cd18787">
    <property type="entry name" value="SF2_C_DEAD"/>
    <property type="match status" value="1"/>
</dbReference>
<evidence type="ECO:0000259" key="1">
    <source>
        <dbReference type="PROSITE" id="PS51194"/>
    </source>
</evidence>
<dbReference type="Proteomes" id="UP001321473">
    <property type="component" value="Unassembled WGS sequence"/>
</dbReference>
<organism evidence="2 3">
    <name type="scientific">Amblyomma americanum</name>
    <name type="common">Lone star tick</name>
    <dbReference type="NCBI Taxonomy" id="6943"/>
    <lineage>
        <taxon>Eukaryota</taxon>
        <taxon>Metazoa</taxon>
        <taxon>Ecdysozoa</taxon>
        <taxon>Arthropoda</taxon>
        <taxon>Chelicerata</taxon>
        <taxon>Arachnida</taxon>
        <taxon>Acari</taxon>
        <taxon>Parasitiformes</taxon>
        <taxon>Ixodida</taxon>
        <taxon>Ixodoidea</taxon>
        <taxon>Ixodidae</taxon>
        <taxon>Amblyomminae</taxon>
        <taxon>Amblyomma</taxon>
    </lineage>
</organism>
<dbReference type="SUPFAM" id="SSF52540">
    <property type="entry name" value="P-loop containing nucleoside triphosphate hydrolases"/>
    <property type="match status" value="1"/>
</dbReference>
<dbReference type="EMBL" id="JARKHS020012946">
    <property type="protein sequence ID" value="KAK8776438.1"/>
    <property type="molecule type" value="Genomic_DNA"/>
</dbReference>
<dbReference type="SMART" id="SM00490">
    <property type="entry name" value="HELICc"/>
    <property type="match status" value="1"/>
</dbReference>
<proteinExistence type="predicted"/>
<dbReference type="InterPro" id="IPR001650">
    <property type="entry name" value="Helicase_C-like"/>
</dbReference>
<comment type="caution">
    <text evidence="2">The sequence shown here is derived from an EMBL/GenBank/DDBJ whole genome shotgun (WGS) entry which is preliminary data.</text>
</comment>
<dbReference type="AlphaFoldDB" id="A0AAQ4EPE3"/>
<dbReference type="PROSITE" id="PS51194">
    <property type="entry name" value="HELICASE_CTER"/>
    <property type="match status" value="1"/>
</dbReference>
<dbReference type="InterPro" id="IPR027417">
    <property type="entry name" value="P-loop_NTPase"/>
</dbReference>
<accession>A0AAQ4EPE3</accession>
<evidence type="ECO:0000313" key="2">
    <source>
        <dbReference type="EMBL" id="KAK8776438.1"/>
    </source>
</evidence>
<sequence length="214" mass="24393">MTSATWPEGVRRLGQQYTTNPFQVFIGSLDLAAVHTVMRTIIICDETKKREQVKWRAFCLPCGVYSILGLFLCRVDHLSSDFILEGINCDSIHGSREQCDREQALHDFRDGKVRILIATDVAARGLDIKDVTHKFNYDFPRNVEEYVHQVGRTGRAGCSHPTNRYYLPGLCRQTGAQCGFVCSTTTCRESFLHNHAWNMKNAHQPCWTCTFTVK</sequence>
<dbReference type="Gene3D" id="3.40.50.300">
    <property type="entry name" value="P-loop containing nucleotide triphosphate hydrolases"/>
    <property type="match status" value="1"/>
</dbReference>